<accession>A0A8C4H0V2</accession>
<protein>
    <submittedName>
        <fullName evidence="1">Uncharacterized protein</fullName>
    </submittedName>
</protein>
<dbReference type="PANTHER" id="PTHR31751">
    <property type="entry name" value="SI:CH211-108C17.2-RELATED-RELATED"/>
    <property type="match status" value="1"/>
</dbReference>
<evidence type="ECO:0000313" key="1">
    <source>
        <dbReference type="Ensembl" id="ENSDLAP00005035540.2"/>
    </source>
</evidence>
<dbReference type="AlphaFoldDB" id="A0A8C4H0V2"/>
<keyword evidence="2" id="KW-1185">Reference proteome</keyword>
<dbReference type="GeneTree" id="ENSGT00940000164945"/>
<organism evidence="1 2">
    <name type="scientific">Dicentrarchus labrax</name>
    <name type="common">European seabass</name>
    <name type="synonym">Morone labrax</name>
    <dbReference type="NCBI Taxonomy" id="13489"/>
    <lineage>
        <taxon>Eukaryota</taxon>
        <taxon>Metazoa</taxon>
        <taxon>Chordata</taxon>
        <taxon>Craniata</taxon>
        <taxon>Vertebrata</taxon>
        <taxon>Euteleostomi</taxon>
        <taxon>Actinopterygii</taxon>
        <taxon>Neopterygii</taxon>
        <taxon>Teleostei</taxon>
        <taxon>Neoteleostei</taxon>
        <taxon>Acanthomorphata</taxon>
        <taxon>Eupercaria</taxon>
        <taxon>Moronidae</taxon>
        <taxon>Dicentrarchus</taxon>
    </lineage>
</organism>
<reference evidence="1" key="1">
    <citation type="submission" date="2025-08" db="UniProtKB">
        <authorList>
            <consortium name="Ensembl"/>
        </authorList>
    </citation>
    <scope>IDENTIFICATION</scope>
</reference>
<dbReference type="PANTHER" id="PTHR31751:SF42">
    <property type="entry name" value="PROTEIN CBG10204"/>
    <property type="match status" value="1"/>
</dbReference>
<name>A0A8C4H0V2_DICLA</name>
<sequence length="275" mass="31242">PDEAVLNALSDEQLIVSGDSRYDSPGHNASYGTYSLLDIKSNLVVAQETVKVTEVKNSYWLEVEGLERCFSHLEEYDVTISVLATDCNPSVQKVMRLEHKSIQHDLWHIVKSAKKRLLQCHNEELFEWIRIITNQLWFCVTTCEGSVMKLKEKWISVLHHITNVHYWVSGETMTKCEHPTYTPEAESLPQGCPTGQLESLHSLCTKYTTKRKKFLKESFEARLRVAALDHNSHVNSIPADGSHLLIANNYYGAEEEISHAIFPDPDPPGKSMICC</sequence>
<evidence type="ECO:0000313" key="2">
    <source>
        <dbReference type="Proteomes" id="UP000694389"/>
    </source>
</evidence>
<dbReference type="Ensembl" id="ENSDLAT00005037918.2">
    <property type="protein sequence ID" value="ENSDLAP00005035540.2"/>
    <property type="gene ID" value="ENSDLAG00005015851.2"/>
</dbReference>
<reference evidence="1" key="2">
    <citation type="submission" date="2025-09" db="UniProtKB">
        <authorList>
            <consortium name="Ensembl"/>
        </authorList>
    </citation>
    <scope>IDENTIFICATION</scope>
</reference>
<dbReference type="Proteomes" id="UP000694389">
    <property type="component" value="Unassembled WGS sequence"/>
</dbReference>
<proteinExistence type="predicted"/>